<dbReference type="InterPro" id="IPR035985">
    <property type="entry name" value="Ubiquitin-activating_enz"/>
</dbReference>
<evidence type="ECO:0000313" key="2">
    <source>
        <dbReference type="EMBL" id="KAB8028062.1"/>
    </source>
</evidence>
<gene>
    <name evidence="2" type="ORF">GCL57_13500</name>
</gene>
<name>A0A833JD79_9BACT</name>
<dbReference type="SUPFAM" id="SSF69572">
    <property type="entry name" value="Activating enzymes of the ubiquitin-like proteins"/>
    <property type="match status" value="1"/>
</dbReference>
<protein>
    <submittedName>
        <fullName evidence="2">ThiF family adenylyltransferase</fullName>
    </submittedName>
</protein>
<dbReference type="Pfam" id="PF00899">
    <property type="entry name" value="ThiF"/>
    <property type="match status" value="1"/>
</dbReference>
<keyword evidence="3" id="KW-1185">Reference proteome</keyword>
<dbReference type="GO" id="GO:0016779">
    <property type="term" value="F:nucleotidyltransferase activity"/>
    <property type="evidence" value="ECO:0007669"/>
    <property type="project" value="UniProtKB-KW"/>
</dbReference>
<dbReference type="AlphaFoldDB" id="A0A833JD79"/>
<dbReference type="Proteomes" id="UP000442694">
    <property type="component" value="Unassembled WGS sequence"/>
</dbReference>
<reference evidence="2 3" key="1">
    <citation type="submission" date="2019-10" db="EMBL/GenBank/DDBJ databases">
        <title>New genus of Silvanigrellaceae.</title>
        <authorList>
            <person name="Pitt A."/>
            <person name="Hahn M.W."/>
        </authorList>
    </citation>
    <scope>NUCLEOTIDE SEQUENCE [LARGE SCALE GENOMIC DNA]</scope>
    <source>
        <strain evidence="2 3">33A1-SZDP</strain>
    </source>
</reference>
<dbReference type="PANTHER" id="PTHR43267:SF1">
    <property type="entry name" value="TRNA THREONYLCARBAMOYLADENOSINE DEHYDRATASE"/>
    <property type="match status" value="1"/>
</dbReference>
<sequence length="281" mass="31358">MTAIENSIFMRNIGVITEQEQQKLANSKVTVVGAGGVGGIALVSLARMGFKNIHVIDMDKFEYSNINRQMLSSVSRIGKYKAECAKETLMDINPNINVTVSLEMFNENNAQQLLKDCEIVIDATDNLVTRVIIHRAAQKMQIPSVWIAVTPPFRGGVMTFSHETPAYEIVLRHCSYNKELTPDVKNEIMKIKNERALNSVQFGALEDWANSFVEKSAPWTVLCPVANIVGLLASFEVLKYILNRENLQPTYAPKLVKIDLAKSDMVKVESPVEGTWDNALL</sequence>
<organism evidence="2 3">
    <name type="scientific">Fluviispira multicolorata</name>
    <dbReference type="NCBI Taxonomy" id="2654512"/>
    <lineage>
        <taxon>Bacteria</taxon>
        <taxon>Pseudomonadati</taxon>
        <taxon>Bdellovibrionota</taxon>
        <taxon>Oligoflexia</taxon>
        <taxon>Silvanigrellales</taxon>
        <taxon>Silvanigrellaceae</taxon>
        <taxon>Fluviispira</taxon>
    </lineage>
</organism>
<accession>A0A833JD79</accession>
<evidence type="ECO:0000313" key="3">
    <source>
        <dbReference type="Proteomes" id="UP000442694"/>
    </source>
</evidence>
<dbReference type="GO" id="GO:0061503">
    <property type="term" value="F:tRNA threonylcarbamoyladenosine dehydratase"/>
    <property type="evidence" value="ECO:0007669"/>
    <property type="project" value="TreeGrafter"/>
</dbReference>
<dbReference type="RefSeq" id="WP_152213883.1">
    <property type="nucleotide sequence ID" value="NZ_WFLN01000010.1"/>
</dbReference>
<keyword evidence="2" id="KW-0548">Nucleotidyltransferase</keyword>
<dbReference type="GO" id="GO:0061504">
    <property type="term" value="P:cyclic threonylcarbamoyladenosine biosynthetic process"/>
    <property type="evidence" value="ECO:0007669"/>
    <property type="project" value="TreeGrafter"/>
</dbReference>
<dbReference type="PANTHER" id="PTHR43267">
    <property type="entry name" value="TRNA THREONYLCARBAMOYLADENOSINE DEHYDRATASE"/>
    <property type="match status" value="1"/>
</dbReference>
<dbReference type="InterPro" id="IPR045886">
    <property type="entry name" value="ThiF/MoeB/HesA"/>
</dbReference>
<dbReference type="EMBL" id="WFLN01000010">
    <property type="protein sequence ID" value="KAB8028062.1"/>
    <property type="molecule type" value="Genomic_DNA"/>
</dbReference>
<keyword evidence="2" id="KW-0808">Transferase</keyword>
<dbReference type="Gene3D" id="3.40.50.720">
    <property type="entry name" value="NAD(P)-binding Rossmann-like Domain"/>
    <property type="match status" value="1"/>
</dbReference>
<dbReference type="InterPro" id="IPR000594">
    <property type="entry name" value="ThiF_NAD_FAD-bd"/>
</dbReference>
<dbReference type="GO" id="GO:0008641">
    <property type="term" value="F:ubiquitin-like modifier activating enzyme activity"/>
    <property type="evidence" value="ECO:0007669"/>
    <property type="project" value="InterPro"/>
</dbReference>
<comment type="caution">
    <text evidence="2">The sequence shown here is derived from an EMBL/GenBank/DDBJ whole genome shotgun (WGS) entry which is preliminary data.</text>
</comment>
<proteinExistence type="predicted"/>
<feature type="domain" description="THIF-type NAD/FAD binding fold" evidence="1">
    <location>
        <begin position="11"/>
        <end position="266"/>
    </location>
</feature>
<evidence type="ECO:0000259" key="1">
    <source>
        <dbReference type="Pfam" id="PF00899"/>
    </source>
</evidence>